<evidence type="ECO:0000313" key="1">
    <source>
        <dbReference type="EMBL" id="OGN16668.1"/>
    </source>
</evidence>
<proteinExistence type="predicted"/>
<reference evidence="1 2" key="1">
    <citation type="journal article" date="2016" name="Nat. Commun.">
        <title>Thousands of microbial genomes shed light on interconnected biogeochemical processes in an aquifer system.</title>
        <authorList>
            <person name="Anantharaman K."/>
            <person name="Brown C.T."/>
            <person name="Hug L.A."/>
            <person name="Sharon I."/>
            <person name="Castelle C.J."/>
            <person name="Probst A.J."/>
            <person name="Thomas B.C."/>
            <person name="Singh A."/>
            <person name="Wilkins M.J."/>
            <person name="Karaoz U."/>
            <person name="Brodie E.L."/>
            <person name="Williams K.H."/>
            <person name="Hubbard S.S."/>
            <person name="Banfield J.F."/>
        </authorList>
    </citation>
    <scope>NUCLEOTIDE SEQUENCE [LARGE SCALE GENOMIC DNA]</scope>
</reference>
<dbReference type="AlphaFoldDB" id="A0A1F8FVS0"/>
<comment type="caution">
    <text evidence="1">The sequence shown here is derived from an EMBL/GenBank/DDBJ whole genome shotgun (WGS) entry which is preliminary data.</text>
</comment>
<evidence type="ECO:0000313" key="2">
    <source>
        <dbReference type="Proteomes" id="UP000178117"/>
    </source>
</evidence>
<dbReference type="Proteomes" id="UP000178117">
    <property type="component" value="Unassembled WGS sequence"/>
</dbReference>
<sequence>MDNQDDLIIFFSSPREVELQLIRDKATIDTISVWPADSSLVDKEGIDFHFDTMLVSAVDKILKRNTIEKLPLKEVQVAGEADPTSVFLQVALAVAAALKTRK</sequence>
<protein>
    <submittedName>
        <fullName evidence="1">Uncharacterized protein</fullName>
    </submittedName>
</protein>
<dbReference type="EMBL" id="MGJZ01000027">
    <property type="protein sequence ID" value="OGN16668.1"/>
    <property type="molecule type" value="Genomic_DNA"/>
</dbReference>
<accession>A0A1F8FVS0</accession>
<gene>
    <name evidence="1" type="ORF">A3C88_02795</name>
</gene>
<organism evidence="1 2">
    <name type="scientific">Candidatus Yanofskybacteria bacterium RIFCSPHIGHO2_02_FULL_50_12</name>
    <dbReference type="NCBI Taxonomy" id="1802685"/>
    <lineage>
        <taxon>Bacteria</taxon>
        <taxon>Candidatus Yanofskyibacteriota</taxon>
    </lineage>
</organism>
<name>A0A1F8FVS0_9BACT</name>